<comment type="caution">
    <text evidence="4">The sequence shown here is derived from an EMBL/GenBank/DDBJ whole genome shotgun (WGS) entry which is preliminary data.</text>
</comment>
<keyword evidence="5" id="KW-1185">Reference proteome</keyword>
<reference evidence="4 5" key="1">
    <citation type="submission" date="2023-12" db="EMBL/GenBank/DDBJ databases">
        <title>Baltic Sea Cyanobacteria.</title>
        <authorList>
            <person name="Delbaje E."/>
            <person name="Fewer D.P."/>
            <person name="Shishido T.K."/>
        </authorList>
    </citation>
    <scope>NUCLEOTIDE SEQUENCE [LARGE SCALE GENOMIC DNA]</scope>
    <source>
        <strain evidence="4 5">UHCC 0281</strain>
    </source>
</reference>
<evidence type="ECO:0000313" key="4">
    <source>
        <dbReference type="EMBL" id="MEA5441421.1"/>
    </source>
</evidence>
<name>A0ABU5SSE5_9CYAN</name>
<dbReference type="EMBL" id="JAYGHY010000005">
    <property type="protein sequence ID" value="MEA5441421.1"/>
    <property type="molecule type" value="Genomic_DNA"/>
</dbReference>
<dbReference type="PANTHER" id="PTHR42953">
    <property type="entry name" value="HIGH-AFFINITY ZINC UPTAKE SYSTEM PROTEIN ZNUA-RELATED"/>
    <property type="match status" value="1"/>
</dbReference>
<sequence>MSPPILLRRRQSPSRRPLLAVVAALSVLLLGCRPALQTPEAKGGRADRPLVLTTFLPITLFTRAVAGDCAAVTALIPAVNGPHDFQARPGDMAALRNAKVLVKNGLGMESFLDKLVEGAANPTLQVIDSSSGIATLENPEERGGAADHDHDHAHGAINPHIWLDPMRAVQQVDNIRDGLMAADPACADGYRRNATAFTAQLRQLNREFEKQLAPFRGKTFVVVHDFAPYFSERYSLKAEYLVDVPEQNPSPVDLARVADTVKHTQLRALLSEPQQGNRSFNALAGDLGLRISVFDPMETSTEKASLTPATYGAVMRRNVTDLVRAFR</sequence>
<dbReference type="InterPro" id="IPR006127">
    <property type="entry name" value="ZnuA-like"/>
</dbReference>
<dbReference type="InterPro" id="IPR006129">
    <property type="entry name" value="AdhesinB"/>
</dbReference>
<organism evidence="4 5">
    <name type="scientific">Cyanobium gracile UHCC 0281</name>
    <dbReference type="NCBI Taxonomy" id="3110309"/>
    <lineage>
        <taxon>Bacteria</taxon>
        <taxon>Bacillati</taxon>
        <taxon>Cyanobacteriota</taxon>
        <taxon>Cyanophyceae</taxon>
        <taxon>Synechococcales</taxon>
        <taxon>Prochlorococcaceae</taxon>
        <taxon>Cyanobium</taxon>
    </lineage>
</organism>
<dbReference type="InterPro" id="IPR050492">
    <property type="entry name" value="Bact_metal-bind_prot9"/>
</dbReference>
<accession>A0ABU5SSE5</accession>
<evidence type="ECO:0000313" key="5">
    <source>
        <dbReference type="Proteomes" id="UP001302329"/>
    </source>
</evidence>
<evidence type="ECO:0000256" key="3">
    <source>
        <dbReference type="ARBA" id="ARBA00022729"/>
    </source>
</evidence>
<proteinExistence type="inferred from homology"/>
<dbReference type="RefSeq" id="WP_323355560.1">
    <property type="nucleotide sequence ID" value="NZ_JAYGHY010000005.1"/>
</dbReference>
<protein>
    <submittedName>
        <fullName evidence="4">Zinc ABC transporter substrate-binding protein</fullName>
    </submittedName>
</protein>
<dbReference type="Pfam" id="PF01297">
    <property type="entry name" value="ZnuA"/>
    <property type="match status" value="1"/>
</dbReference>
<comment type="similarity">
    <text evidence="1">Belongs to the bacterial solute-binding protein 9 family.</text>
</comment>
<dbReference type="Proteomes" id="UP001302329">
    <property type="component" value="Unassembled WGS sequence"/>
</dbReference>
<dbReference type="SUPFAM" id="SSF53807">
    <property type="entry name" value="Helical backbone' metal receptor"/>
    <property type="match status" value="1"/>
</dbReference>
<dbReference type="PRINTS" id="PR00691">
    <property type="entry name" value="ADHESINB"/>
</dbReference>
<keyword evidence="3" id="KW-0732">Signal</keyword>
<gene>
    <name evidence="4" type="ORF">VB739_02535</name>
</gene>
<dbReference type="PANTHER" id="PTHR42953:SF3">
    <property type="entry name" value="HIGH-AFFINITY ZINC UPTAKE SYSTEM PROTEIN ZNUA"/>
    <property type="match status" value="1"/>
</dbReference>
<evidence type="ECO:0000256" key="2">
    <source>
        <dbReference type="ARBA" id="ARBA00022448"/>
    </source>
</evidence>
<dbReference type="Gene3D" id="3.40.50.1980">
    <property type="entry name" value="Nitrogenase molybdenum iron protein domain"/>
    <property type="match status" value="2"/>
</dbReference>
<evidence type="ECO:0000256" key="1">
    <source>
        <dbReference type="ARBA" id="ARBA00011028"/>
    </source>
</evidence>
<keyword evidence="2" id="KW-0813">Transport</keyword>